<dbReference type="STRING" id="1227496.C489_12332"/>
<reference evidence="2 3" key="1">
    <citation type="journal article" date="2014" name="PLoS Genet.">
        <title>Phylogenetically driven sequencing of extremely halophilic archaea reveals strategies for static and dynamic osmo-response.</title>
        <authorList>
            <person name="Becker E.A."/>
            <person name="Seitzer P.M."/>
            <person name="Tritt A."/>
            <person name="Larsen D."/>
            <person name="Krusor M."/>
            <person name="Yao A.I."/>
            <person name="Wu D."/>
            <person name="Madern D."/>
            <person name="Eisen J.A."/>
            <person name="Darling A.E."/>
            <person name="Facciotti M.T."/>
        </authorList>
    </citation>
    <scope>NUCLEOTIDE SEQUENCE [LARGE SCALE GENOMIC DNA]</scope>
    <source>
        <strain evidence="2 3">JCM 10478</strain>
    </source>
</reference>
<evidence type="ECO:0000313" key="2">
    <source>
        <dbReference type="EMBL" id="ELY66829.1"/>
    </source>
</evidence>
<feature type="region of interest" description="Disordered" evidence="1">
    <location>
        <begin position="16"/>
        <end position="35"/>
    </location>
</feature>
<evidence type="ECO:0000256" key="1">
    <source>
        <dbReference type="SAM" id="MobiDB-lite"/>
    </source>
</evidence>
<sequence>MSNTVRFDEAESIRLADTTVETRPPDGLEFRVEEI</sequence>
<evidence type="ECO:0000313" key="3">
    <source>
        <dbReference type="Proteomes" id="UP000011632"/>
    </source>
</evidence>
<dbReference type="EMBL" id="AOID01000033">
    <property type="protein sequence ID" value="ELY66829.1"/>
    <property type="molecule type" value="Genomic_DNA"/>
</dbReference>
<dbReference type="AlphaFoldDB" id="L9XYB5"/>
<name>L9XYB5_9EURY</name>
<keyword evidence="3" id="KW-1185">Reference proteome</keyword>
<organism evidence="2 3">
    <name type="scientific">Natrinema versiforme JCM 10478</name>
    <dbReference type="NCBI Taxonomy" id="1227496"/>
    <lineage>
        <taxon>Archaea</taxon>
        <taxon>Methanobacteriati</taxon>
        <taxon>Methanobacteriota</taxon>
        <taxon>Stenosarchaea group</taxon>
        <taxon>Halobacteria</taxon>
        <taxon>Halobacteriales</taxon>
        <taxon>Natrialbaceae</taxon>
        <taxon>Natrinema</taxon>
    </lineage>
</organism>
<dbReference type="Proteomes" id="UP000011632">
    <property type="component" value="Unassembled WGS sequence"/>
</dbReference>
<proteinExistence type="predicted"/>
<accession>L9XYB5</accession>
<protein>
    <submittedName>
        <fullName evidence="2">Uncharacterized protein</fullName>
    </submittedName>
</protein>
<feature type="compositionally biased region" description="Basic and acidic residues" evidence="1">
    <location>
        <begin position="23"/>
        <end position="35"/>
    </location>
</feature>
<gene>
    <name evidence="2" type="ORF">C489_12332</name>
</gene>
<comment type="caution">
    <text evidence="2">The sequence shown here is derived from an EMBL/GenBank/DDBJ whole genome shotgun (WGS) entry which is preliminary data.</text>
</comment>